<evidence type="ECO:0000313" key="3">
    <source>
        <dbReference type="Proteomes" id="UP000004893"/>
    </source>
</evidence>
<organism evidence="2 3">
    <name type="scientific">[Clostridium] hylemonae DSM 15053</name>
    <dbReference type="NCBI Taxonomy" id="553973"/>
    <lineage>
        <taxon>Bacteria</taxon>
        <taxon>Bacillati</taxon>
        <taxon>Bacillota</taxon>
        <taxon>Clostridia</taxon>
        <taxon>Lachnospirales</taxon>
        <taxon>Lachnospiraceae</taxon>
    </lineage>
</organism>
<dbReference type="eggNOG" id="COG2856">
    <property type="taxonomic scope" value="Bacteria"/>
</dbReference>
<gene>
    <name evidence="2" type="ORF">CLOHYLEM_07298</name>
</gene>
<proteinExistence type="predicted"/>
<accession>C0C5C2</accession>
<dbReference type="STRING" id="553973.CLOHYLEM_07298"/>
<reference evidence="2" key="2">
    <citation type="submission" date="2013-06" db="EMBL/GenBank/DDBJ databases">
        <title>Draft genome sequence of Clostridium hylemonae (DSM 15053).</title>
        <authorList>
            <person name="Sudarsanam P."/>
            <person name="Ley R."/>
            <person name="Guruge J."/>
            <person name="Turnbaugh P.J."/>
            <person name="Mahowald M."/>
            <person name="Liep D."/>
            <person name="Gordon J."/>
        </authorList>
    </citation>
    <scope>NUCLEOTIDE SEQUENCE</scope>
    <source>
        <strain evidence="2">DSM 15053</strain>
    </source>
</reference>
<evidence type="ECO:0000259" key="1">
    <source>
        <dbReference type="Pfam" id="PF06114"/>
    </source>
</evidence>
<dbReference type="HOGENOM" id="CLU_137904_0_0_9"/>
<protein>
    <submittedName>
        <fullName evidence="2">Toxin-antitoxin system, toxin component</fullName>
    </submittedName>
</protein>
<sequence length="158" mass="17663">MNRYEELLGEAAAEGISIDENYTFSGKTSGLYVDNNIALSSSLKTTDEKACVLAEELGHHHTTVGNIVDLTSSGNRKQERQARVWAYNKQIGLKGLISAYEHKCSNRHDTAEFLEVTEEFLQEALDYYCGRYGTGTIADGYYIMFIPSLMIGKIDFTL</sequence>
<keyword evidence="3" id="KW-1185">Reference proteome</keyword>
<dbReference type="EMBL" id="ABYI02000040">
    <property type="protein sequence ID" value="EEG72659.1"/>
    <property type="molecule type" value="Genomic_DNA"/>
</dbReference>
<name>C0C5C2_9FIRM</name>
<feature type="domain" description="IrrE N-terminal-like" evidence="1">
    <location>
        <begin position="34"/>
        <end position="125"/>
    </location>
</feature>
<dbReference type="RefSeq" id="WP_006444653.1">
    <property type="nucleotide sequence ID" value="NZ_CP036524.1"/>
</dbReference>
<evidence type="ECO:0000313" key="2">
    <source>
        <dbReference type="EMBL" id="EEG72659.1"/>
    </source>
</evidence>
<dbReference type="Proteomes" id="UP000004893">
    <property type="component" value="Unassembled WGS sequence"/>
</dbReference>
<dbReference type="Pfam" id="PF06114">
    <property type="entry name" value="Peptidase_M78"/>
    <property type="match status" value="1"/>
</dbReference>
<reference evidence="2" key="1">
    <citation type="submission" date="2009-02" db="EMBL/GenBank/DDBJ databases">
        <authorList>
            <person name="Fulton L."/>
            <person name="Clifton S."/>
            <person name="Fulton B."/>
            <person name="Xu J."/>
            <person name="Minx P."/>
            <person name="Pepin K.H."/>
            <person name="Johnson M."/>
            <person name="Bhonagiri V."/>
            <person name="Nash W.E."/>
            <person name="Mardis E.R."/>
            <person name="Wilson R.K."/>
        </authorList>
    </citation>
    <scope>NUCLEOTIDE SEQUENCE [LARGE SCALE GENOMIC DNA]</scope>
    <source>
        <strain evidence="2">DSM 15053</strain>
    </source>
</reference>
<dbReference type="OrthoDB" id="1707128at2"/>
<dbReference type="AlphaFoldDB" id="C0C5C2"/>
<comment type="caution">
    <text evidence="2">The sequence shown here is derived from an EMBL/GenBank/DDBJ whole genome shotgun (WGS) entry which is preliminary data.</text>
</comment>
<dbReference type="InterPro" id="IPR010359">
    <property type="entry name" value="IrrE_HExxH"/>
</dbReference>